<keyword evidence="2" id="KW-1185">Reference proteome</keyword>
<protein>
    <submittedName>
        <fullName evidence="1">Uncharacterized protein</fullName>
    </submittedName>
</protein>
<dbReference type="Proteomes" id="UP001060085">
    <property type="component" value="Linkage Group LG02"/>
</dbReference>
<sequence length="216" mass="25113">MALLCSFAWNFLSQNSTLSPWKQVLMTIYMKNQPPMISNIPEPAAGIQWNIGDGYKHTLSKNRWCIDSLSFNLPDHIKQYINSYILPITSPASDQYFWVQSPDGAFRSKSAYHVIFNKERLAHMIRRLWMQYSEIGMVKWFVGRSGKDQVIVGKDSGLDLKACIRETNWMADKLAKQAKFMNEERRLLTEPPDSFLKLLHANMPIWQNYQSPEGFE</sequence>
<gene>
    <name evidence="1" type="ORF">M9H77_08283</name>
</gene>
<comment type="caution">
    <text evidence="1">The sequence shown here is derived from an EMBL/GenBank/DDBJ whole genome shotgun (WGS) entry which is preliminary data.</text>
</comment>
<organism evidence="1 2">
    <name type="scientific">Catharanthus roseus</name>
    <name type="common">Madagascar periwinkle</name>
    <name type="synonym">Vinca rosea</name>
    <dbReference type="NCBI Taxonomy" id="4058"/>
    <lineage>
        <taxon>Eukaryota</taxon>
        <taxon>Viridiplantae</taxon>
        <taxon>Streptophyta</taxon>
        <taxon>Embryophyta</taxon>
        <taxon>Tracheophyta</taxon>
        <taxon>Spermatophyta</taxon>
        <taxon>Magnoliopsida</taxon>
        <taxon>eudicotyledons</taxon>
        <taxon>Gunneridae</taxon>
        <taxon>Pentapetalae</taxon>
        <taxon>asterids</taxon>
        <taxon>lamiids</taxon>
        <taxon>Gentianales</taxon>
        <taxon>Apocynaceae</taxon>
        <taxon>Rauvolfioideae</taxon>
        <taxon>Vinceae</taxon>
        <taxon>Catharanthinae</taxon>
        <taxon>Catharanthus</taxon>
    </lineage>
</organism>
<proteinExistence type="predicted"/>
<name>A0ACC0BXC1_CATRO</name>
<evidence type="ECO:0000313" key="1">
    <source>
        <dbReference type="EMBL" id="KAI5677333.1"/>
    </source>
</evidence>
<evidence type="ECO:0000313" key="2">
    <source>
        <dbReference type="Proteomes" id="UP001060085"/>
    </source>
</evidence>
<dbReference type="EMBL" id="CM044702">
    <property type="protein sequence ID" value="KAI5677333.1"/>
    <property type="molecule type" value="Genomic_DNA"/>
</dbReference>
<reference evidence="2" key="1">
    <citation type="journal article" date="2023" name="Nat. Plants">
        <title>Single-cell RNA sequencing provides a high-resolution roadmap for understanding the multicellular compartmentation of specialized metabolism.</title>
        <authorList>
            <person name="Sun S."/>
            <person name="Shen X."/>
            <person name="Li Y."/>
            <person name="Li Y."/>
            <person name="Wang S."/>
            <person name="Li R."/>
            <person name="Zhang H."/>
            <person name="Shen G."/>
            <person name="Guo B."/>
            <person name="Wei J."/>
            <person name="Xu J."/>
            <person name="St-Pierre B."/>
            <person name="Chen S."/>
            <person name="Sun C."/>
        </authorList>
    </citation>
    <scope>NUCLEOTIDE SEQUENCE [LARGE SCALE GENOMIC DNA]</scope>
</reference>
<accession>A0ACC0BXC1</accession>